<feature type="domain" description="Carrier" evidence="4">
    <location>
        <begin position="1233"/>
        <end position="1308"/>
    </location>
</feature>
<dbReference type="GO" id="GO:0005737">
    <property type="term" value="C:cytoplasm"/>
    <property type="evidence" value="ECO:0007669"/>
    <property type="project" value="TreeGrafter"/>
</dbReference>
<dbReference type="SUPFAM" id="SSF52777">
    <property type="entry name" value="CoA-dependent acyltransferases"/>
    <property type="match status" value="2"/>
</dbReference>
<dbReference type="InterPro" id="IPR006342">
    <property type="entry name" value="FkbM_mtfrase"/>
</dbReference>
<dbReference type="SMART" id="SM00823">
    <property type="entry name" value="PKS_PP"/>
    <property type="match status" value="1"/>
</dbReference>
<evidence type="ECO:0000256" key="1">
    <source>
        <dbReference type="ARBA" id="ARBA00022450"/>
    </source>
</evidence>
<evidence type="ECO:0000259" key="4">
    <source>
        <dbReference type="PROSITE" id="PS50075"/>
    </source>
</evidence>
<dbReference type="GO" id="GO:0003824">
    <property type="term" value="F:catalytic activity"/>
    <property type="evidence" value="ECO:0007669"/>
    <property type="project" value="InterPro"/>
</dbReference>
<dbReference type="InterPro" id="IPR020806">
    <property type="entry name" value="PKS_PP-bd"/>
</dbReference>
<dbReference type="Pfam" id="PF00550">
    <property type="entry name" value="PP-binding"/>
    <property type="match status" value="1"/>
</dbReference>
<dbReference type="InterPro" id="IPR036736">
    <property type="entry name" value="ACP-like_sf"/>
</dbReference>
<dbReference type="Pfam" id="PF00668">
    <property type="entry name" value="Condensation"/>
    <property type="match status" value="1"/>
</dbReference>
<feature type="compositionally biased region" description="Basic and acidic residues" evidence="3">
    <location>
        <begin position="1310"/>
        <end position="1342"/>
    </location>
</feature>
<dbReference type="SUPFAM" id="SSF56801">
    <property type="entry name" value="Acetyl-CoA synthetase-like"/>
    <property type="match status" value="1"/>
</dbReference>
<dbReference type="FunFam" id="2.30.38.10:FF:000001">
    <property type="entry name" value="Non-ribosomal peptide synthetase PvdI"/>
    <property type="match status" value="1"/>
</dbReference>
<dbReference type="InterPro" id="IPR001242">
    <property type="entry name" value="Condensation_dom"/>
</dbReference>
<proteinExistence type="predicted"/>
<dbReference type="GO" id="GO:0044550">
    <property type="term" value="P:secondary metabolite biosynthetic process"/>
    <property type="evidence" value="ECO:0007669"/>
    <property type="project" value="TreeGrafter"/>
</dbReference>
<dbReference type="PANTHER" id="PTHR45527">
    <property type="entry name" value="NONRIBOSOMAL PEPTIDE SYNTHETASE"/>
    <property type="match status" value="1"/>
</dbReference>
<dbReference type="Pfam" id="PF05050">
    <property type="entry name" value="Methyltransf_21"/>
    <property type="match status" value="1"/>
</dbReference>
<sequence>MSIDEIEGYPLSAEQRRLWATGGPSGTQRVRAELRLTGPLRVEALERALADTGQRYEVLRTRLSRLAGMSTPLQAVAELSVGLHRGVAPPEPVAQAPEEGPLRCTVHSEDAQHHRLWLELPALCMDPFALRDLTTALGRAYAGEPGPDEPLQYIDYADWQREFLAGEDKAESAAYWRQLAESLPAPTTLPYERKEGARAPTSFQVLEAEVAGTGPLRALAGRFSVELDTLTHAAFQGLLWRLTGRGPVVSTLRVDGRAYEQLEGALGTFARSLPVVTTIPSDYRLADLLERLRQTHVAHRKHAIAFDADAYPSLVPSAAQAPCAFRFVSWPDEEHAGTRFHLEQLEAHEDVAGLMLAVTDDGRRLALRLEYDAGRFEEADMRRLLQTYRVLLDELVAHPEARLGTLRLLDAEEERRVVHAWNATALSVEGGCVHEHFAAVAASQPDAIALVCEGVRLTFREANQRANQLAAHLRAIGVATGDAVGLCMPRSVDAIVALLGILKAGAAYVPLDAELPAKRLVFILENTRASVAVTTAELEGRLEGFTGTRVRLDADAANLASRSDADPSLPLDPEHVAYVLYTSGSSGQPKGVMVRHRGLTNLGAALEQAVYRGRGPRLAVGLNASLAFDASVKQLIQVCQGHTLHVLTDRIRLDGKALAASLREHPLDVLDLTPTQLRLLLENEDGASLAQLPVLLLGGEAITPDLWKRLALEGRGAFNLYGPTECTVDTTAVAVTAQAPEPTIGGPLANVRVYLLDADGRPVPVGVPGELFIGGDGVARGYHGRPDLTAERFVPDPFSGVPGARMYRSGDVMRFNAQGQLVFMGRADFQVKVRGFRIELEEIEQALGSHASVKHAAVVARTDAQGEQQLVAYVVPKRRHGTRLDSRARYPLPNGMAVLHQNKNETDYLYRELFHERLYIRHGVQLPARGVILDVGANIGMFSLFASLNAPECQVYAFEPLAPLYETAAANCELYGPRVKVFPVGLSNHEHSATFTYYSRYTMMSGQSEYANAVDEVSVIKTFLRNQRTAGDSAADTLLTNADELLEGRFAEERHTARLRRLSDVMREEGIRHVDLLKVDVQRAELDVLEGIDAEHWPGIQQVVMEVHDARGHASEGRAQRITGLLESKGFRVRVDQDPLLEGTDRHNLYAWREGGPVVAAPASAALDARTVATPLTDDAVRTHLRQVLPEFMLPRHVVFLDALPLTLTGKVDRKALPAPEAVASSARAAYVEPRNELERRIAAVFADVLKLEKVGIHDAFFDLGGHSLLLVQAHNRLGKVLETPLSMLDLFRHPTVASLVAFLEAGKAPARETTEDVDEAARRRVEAMKRQKDRSKGRGDT</sequence>
<dbReference type="PANTHER" id="PTHR45527:SF1">
    <property type="entry name" value="FATTY ACID SYNTHASE"/>
    <property type="match status" value="1"/>
</dbReference>
<reference evidence="6" key="1">
    <citation type="submission" date="2018-09" db="EMBL/GenBank/DDBJ databases">
        <authorList>
            <person name="Livingstone P.G."/>
            <person name="Whitworth D.E."/>
        </authorList>
    </citation>
    <scope>NUCLEOTIDE SEQUENCE [LARGE SCALE GENOMIC DNA]</scope>
    <source>
        <strain evidence="6">CA054A</strain>
    </source>
</reference>
<dbReference type="Gene3D" id="2.30.38.10">
    <property type="entry name" value="Luciferase, Domain 3"/>
    <property type="match status" value="1"/>
</dbReference>
<comment type="caution">
    <text evidence="5">The sequence shown here is derived from an EMBL/GenBank/DDBJ whole genome shotgun (WGS) entry which is preliminary data.</text>
</comment>
<dbReference type="Gene3D" id="3.40.50.150">
    <property type="entry name" value="Vaccinia Virus protein VP39"/>
    <property type="match status" value="1"/>
</dbReference>
<dbReference type="Gene3D" id="3.30.300.30">
    <property type="match status" value="2"/>
</dbReference>
<dbReference type="CDD" id="cd05930">
    <property type="entry name" value="A_NRPS"/>
    <property type="match status" value="1"/>
</dbReference>
<organism evidence="5 6">
    <name type="scientific">Corallococcus terminator</name>
    <dbReference type="NCBI Taxonomy" id="2316733"/>
    <lineage>
        <taxon>Bacteria</taxon>
        <taxon>Pseudomonadati</taxon>
        <taxon>Myxococcota</taxon>
        <taxon>Myxococcia</taxon>
        <taxon>Myxococcales</taxon>
        <taxon>Cystobacterineae</taxon>
        <taxon>Myxococcaceae</taxon>
        <taxon>Corallococcus</taxon>
    </lineage>
</organism>
<protein>
    <submittedName>
        <fullName evidence="5">Amino acid adenylation domain-containing protein</fullName>
    </submittedName>
</protein>
<dbReference type="InterPro" id="IPR023213">
    <property type="entry name" value="CAT-like_dom_sf"/>
</dbReference>
<dbReference type="Gene3D" id="3.30.559.10">
    <property type="entry name" value="Chloramphenicol acetyltransferase-like domain"/>
    <property type="match status" value="1"/>
</dbReference>
<accession>A0A3A8JGP8</accession>
<gene>
    <name evidence="5" type="ORF">D7V88_00110</name>
</gene>
<dbReference type="InterPro" id="IPR009081">
    <property type="entry name" value="PP-bd_ACP"/>
</dbReference>
<dbReference type="PROSITE" id="PS50075">
    <property type="entry name" value="CARRIER"/>
    <property type="match status" value="1"/>
</dbReference>
<keyword evidence="2" id="KW-0597">Phosphoprotein</keyword>
<dbReference type="FunFam" id="3.40.50.12780:FF:000012">
    <property type="entry name" value="Non-ribosomal peptide synthetase"/>
    <property type="match status" value="1"/>
</dbReference>
<dbReference type="InterPro" id="IPR045851">
    <property type="entry name" value="AMP-bd_C_sf"/>
</dbReference>
<dbReference type="InterPro" id="IPR020845">
    <property type="entry name" value="AMP-binding_CS"/>
</dbReference>
<dbReference type="Gene3D" id="3.40.50.980">
    <property type="match status" value="2"/>
</dbReference>
<evidence type="ECO:0000313" key="6">
    <source>
        <dbReference type="Proteomes" id="UP000268094"/>
    </source>
</evidence>
<dbReference type="InterPro" id="IPR025110">
    <property type="entry name" value="AMP-bd_C"/>
</dbReference>
<dbReference type="InterPro" id="IPR029063">
    <property type="entry name" value="SAM-dependent_MTases_sf"/>
</dbReference>
<feature type="region of interest" description="Disordered" evidence="3">
    <location>
        <begin position="1309"/>
        <end position="1342"/>
    </location>
</feature>
<evidence type="ECO:0000256" key="2">
    <source>
        <dbReference type="ARBA" id="ARBA00022553"/>
    </source>
</evidence>
<evidence type="ECO:0000256" key="3">
    <source>
        <dbReference type="SAM" id="MobiDB-lite"/>
    </source>
</evidence>
<evidence type="ECO:0000313" key="5">
    <source>
        <dbReference type="EMBL" id="RKG94158.1"/>
    </source>
</evidence>
<dbReference type="EMBL" id="RAVZ01000001">
    <property type="protein sequence ID" value="RKG94158.1"/>
    <property type="molecule type" value="Genomic_DNA"/>
</dbReference>
<dbReference type="Pfam" id="PF13193">
    <property type="entry name" value="AMP-binding_C"/>
    <property type="match status" value="1"/>
</dbReference>
<keyword evidence="1" id="KW-0596">Phosphopantetheine</keyword>
<dbReference type="GO" id="GO:0043041">
    <property type="term" value="P:amino acid activation for nonribosomal peptide biosynthetic process"/>
    <property type="evidence" value="ECO:0007669"/>
    <property type="project" value="TreeGrafter"/>
</dbReference>
<dbReference type="PROSITE" id="PS00455">
    <property type="entry name" value="AMP_BINDING"/>
    <property type="match status" value="1"/>
</dbReference>
<dbReference type="GO" id="GO:0031177">
    <property type="term" value="F:phosphopantetheine binding"/>
    <property type="evidence" value="ECO:0007669"/>
    <property type="project" value="InterPro"/>
</dbReference>
<dbReference type="NCBIfam" id="TIGR01444">
    <property type="entry name" value="fkbM_fam"/>
    <property type="match status" value="1"/>
</dbReference>
<dbReference type="SUPFAM" id="SSF47336">
    <property type="entry name" value="ACP-like"/>
    <property type="match status" value="1"/>
</dbReference>
<dbReference type="NCBIfam" id="TIGR01733">
    <property type="entry name" value="AA-adenyl-dom"/>
    <property type="match status" value="1"/>
</dbReference>
<dbReference type="InterPro" id="IPR010071">
    <property type="entry name" value="AA_adenyl_dom"/>
</dbReference>
<keyword evidence="6" id="KW-1185">Reference proteome</keyword>
<dbReference type="Proteomes" id="UP000268094">
    <property type="component" value="Unassembled WGS sequence"/>
</dbReference>
<dbReference type="FunFam" id="3.40.50.980:FF:000001">
    <property type="entry name" value="Non-ribosomal peptide synthetase"/>
    <property type="match status" value="1"/>
</dbReference>
<dbReference type="InterPro" id="IPR000873">
    <property type="entry name" value="AMP-dep_synth/lig_dom"/>
</dbReference>
<dbReference type="Gene3D" id="1.10.1200.10">
    <property type="entry name" value="ACP-like"/>
    <property type="match status" value="1"/>
</dbReference>
<dbReference type="Gene3D" id="3.30.559.30">
    <property type="entry name" value="Nonribosomal peptide synthetase, condensation domain"/>
    <property type="match status" value="1"/>
</dbReference>
<dbReference type="SUPFAM" id="SSF53335">
    <property type="entry name" value="S-adenosyl-L-methionine-dependent methyltransferases"/>
    <property type="match status" value="1"/>
</dbReference>
<name>A0A3A8JGP8_9BACT</name>
<dbReference type="RefSeq" id="WP_120538527.1">
    <property type="nucleotide sequence ID" value="NZ_RAVZ01000001.1"/>
</dbReference>
<dbReference type="OrthoDB" id="6297021at2"/>
<dbReference type="Pfam" id="PF00501">
    <property type="entry name" value="AMP-binding"/>
    <property type="match status" value="1"/>
</dbReference>